<organism evidence="2 3">
    <name type="scientific">Nelumbo nucifera</name>
    <name type="common">Sacred lotus</name>
    <dbReference type="NCBI Taxonomy" id="4432"/>
    <lineage>
        <taxon>Eukaryota</taxon>
        <taxon>Viridiplantae</taxon>
        <taxon>Streptophyta</taxon>
        <taxon>Embryophyta</taxon>
        <taxon>Tracheophyta</taxon>
        <taxon>Spermatophyta</taxon>
        <taxon>Magnoliopsida</taxon>
        <taxon>Proteales</taxon>
        <taxon>Nelumbonaceae</taxon>
        <taxon>Nelumbo</taxon>
    </lineage>
</organism>
<evidence type="ECO:0000313" key="2">
    <source>
        <dbReference type="EMBL" id="DAD26317.1"/>
    </source>
</evidence>
<dbReference type="AlphaFoldDB" id="A0A822Y1H5"/>
<feature type="region of interest" description="Disordered" evidence="1">
    <location>
        <begin position="1"/>
        <end position="32"/>
    </location>
</feature>
<comment type="caution">
    <text evidence="2">The sequence shown here is derived from an EMBL/GenBank/DDBJ whole genome shotgun (WGS) entry which is preliminary data.</text>
</comment>
<sequence length="32" mass="3662">MERTERLKVQTRGAVEARVSPSRPDNIPRKPS</sequence>
<evidence type="ECO:0000256" key="1">
    <source>
        <dbReference type="SAM" id="MobiDB-lite"/>
    </source>
</evidence>
<accession>A0A822Y1H5</accession>
<proteinExistence type="predicted"/>
<dbReference type="EMBL" id="DUZY01000002">
    <property type="protein sequence ID" value="DAD26317.1"/>
    <property type="molecule type" value="Genomic_DNA"/>
</dbReference>
<gene>
    <name evidence="2" type="ORF">HUJ06_027785</name>
</gene>
<dbReference type="Proteomes" id="UP000607653">
    <property type="component" value="Unassembled WGS sequence"/>
</dbReference>
<protein>
    <submittedName>
        <fullName evidence="2">Uncharacterized protein</fullName>
    </submittedName>
</protein>
<reference evidence="2 3" key="1">
    <citation type="journal article" date="2020" name="Mol. Biol. Evol.">
        <title>Distinct Expression and Methylation Patterns for Genes with Different Fates following a Single Whole-Genome Duplication in Flowering Plants.</title>
        <authorList>
            <person name="Shi T."/>
            <person name="Rahmani R.S."/>
            <person name="Gugger P.F."/>
            <person name="Wang M."/>
            <person name="Li H."/>
            <person name="Zhang Y."/>
            <person name="Li Z."/>
            <person name="Wang Q."/>
            <person name="Van de Peer Y."/>
            <person name="Marchal K."/>
            <person name="Chen J."/>
        </authorList>
    </citation>
    <scope>NUCLEOTIDE SEQUENCE [LARGE SCALE GENOMIC DNA]</scope>
    <source>
        <tissue evidence="2">Leaf</tissue>
    </source>
</reference>
<evidence type="ECO:0000313" key="3">
    <source>
        <dbReference type="Proteomes" id="UP000607653"/>
    </source>
</evidence>
<name>A0A822Y1H5_NELNU</name>
<keyword evidence="3" id="KW-1185">Reference proteome</keyword>